<dbReference type="Proteomes" id="UP000814033">
    <property type="component" value="Unassembled WGS sequence"/>
</dbReference>
<organism evidence="1 2">
    <name type="scientific">Auriscalpium vulgare</name>
    <dbReference type="NCBI Taxonomy" id="40419"/>
    <lineage>
        <taxon>Eukaryota</taxon>
        <taxon>Fungi</taxon>
        <taxon>Dikarya</taxon>
        <taxon>Basidiomycota</taxon>
        <taxon>Agaricomycotina</taxon>
        <taxon>Agaricomycetes</taxon>
        <taxon>Russulales</taxon>
        <taxon>Auriscalpiaceae</taxon>
        <taxon>Auriscalpium</taxon>
    </lineage>
</organism>
<name>A0ACB8R168_9AGAM</name>
<comment type="caution">
    <text evidence="1">The sequence shown here is derived from an EMBL/GenBank/DDBJ whole genome shotgun (WGS) entry which is preliminary data.</text>
</comment>
<proteinExistence type="predicted"/>
<evidence type="ECO:0000313" key="2">
    <source>
        <dbReference type="Proteomes" id="UP000814033"/>
    </source>
</evidence>
<reference evidence="1" key="1">
    <citation type="submission" date="2021-02" db="EMBL/GenBank/DDBJ databases">
        <authorList>
            <consortium name="DOE Joint Genome Institute"/>
            <person name="Ahrendt S."/>
            <person name="Looney B.P."/>
            <person name="Miyauchi S."/>
            <person name="Morin E."/>
            <person name="Drula E."/>
            <person name="Courty P.E."/>
            <person name="Chicoki N."/>
            <person name="Fauchery L."/>
            <person name="Kohler A."/>
            <person name="Kuo A."/>
            <person name="Labutti K."/>
            <person name="Pangilinan J."/>
            <person name="Lipzen A."/>
            <person name="Riley R."/>
            <person name="Andreopoulos W."/>
            <person name="He G."/>
            <person name="Johnson J."/>
            <person name="Barry K.W."/>
            <person name="Grigoriev I.V."/>
            <person name="Nagy L."/>
            <person name="Hibbett D."/>
            <person name="Henrissat B."/>
            <person name="Matheny P.B."/>
            <person name="Labbe J."/>
            <person name="Martin F."/>
        </authorList>
    </citation>
    <scope>NUCLEOTIDE SEQUENCE</scope>
    <source>
        <strain evidence="1">FP105234-sp</strain>
    </source>
</reference>
<keyword evidence="2" id="KW-1185">Reference proteome</keyword>
<dbReference type="EMBL" id="MU276881">
    <property type="protein sequence ID" value="KAI0037530.1"/>
    <property type="molecule type" value="Genomic_DNA"/>
</dbReference>
<accession>A0ACB8R168</accession>
<reference evidence="1" key="2">
    <citation type="journal article" date="2022" name="New Phytol.">
        <title>Evolutionary transition to the ectomycorrhizal habit in the genomes of a hyperdiverse lineage of mushroom-forming fungi.</title>
        <authorList>
            <person name="Looney B."/>
            <person name="Miyauchi S."/>
            <person name="Morin E."/>
            <person name="Drula E."/>
            <person name="Courty P.E."/>
            <person name="Kohler A."/>
            <person name="Kuo A."/>
            <person name="LaButti K."/>
            <person name="Pangilinan J."/>
            <person name="Lipzen A."/>
            <person name="Riley R."/>
            <person name="Andreopoulos W."/>
            <person name="He G."/>
            <person name="Johnson J."/>
            <person name="Nolan M."/>
            <person name="Tritt A."/>
            <person name="Barry K.W."/>
            <person name="Grigoriev I.V."/>
            <person name="Nagy L.G."/>
            <person name="Hibbett D."/>
            <person name="Henrissat B."/>
            <person name="Matheny P.B."/>
            <person name="Labbe J."/>
            <person name="Martin F.M."/>
        </authorList>
    </citation>
    <scope>NUCLEOTIDE SEQUENCE</scope>
    <source>
        <strain evidence="1">FP105234-sp</strain>
    </source>
</reference>
<evidence type="ECO:0000313" key="1">
    <source>
        <dbReference type="EMBL" id="KAI0037530.1"/>
    </source>
</evidence>
<gene>
    <name evidence="1" type="ORF">FA95DRAFT_1614120</name>
</gene>
<sequence>MATSFAWYVTLPPSTRYVVQLVVSTDGVVSFVTPGPPVEEPDKDGVRHPVPYPPMRSMKAILSSIKPEDIGRIIAYVPRARAPAAAGAAAAVKLTVAICTDNNGEATLSVEDGGIVEAGGLSARSSA</sequence>
<protein>
    <submittedName>
        <fullName evidence="1">Uncharacterized protein</fullName>
    </submittedName>
</protein>